<organism evidence="1 2">
    <name type="scientific">Desulfocucumis palustris</name>
    <dbReference type="NCBI Taxonomy" id="1898651"/>
    <lineage>
        <taxon>Bacteria</taxon>
        <taxon>Bacillati</taxon>
        <taxon>Bacillota</taxon>
        <taxon>Clostridia</taxon>
        <taxon>Eubacteriales</taxon>
        <taxon>Desulfocucumaceae</taxon>
        <taxon>Desulfocucumis</taxon>
    </lineage>
</organism>
<dbReference type="AlphaFoldDB" id="A0A2L2XDA3"/>
<dbReference type="Pfam" id="PF05069">
    <property type="entry name" value="Phage_tail_S"/>
    <property type="match status" value="1"/>
</dbReference>
<reference evidence="2" key="1">
    <citation type="submission" date="2018-02" db="EMBL/GenBank/DDBJ databases">
        <title>Genome sequence of Desulfocucumis palustris strain NAW-5.</title>
        <authorList>
            <person name="Watanabe M."/>
            <person name="Kojima H."/>
            <person name="Fukui M."/>
        </authorList>
    </citation>
    <scope>NUCLEOTIDE SEQUENCE [LARGE SCALE GENOMIC DNA]</scope>
    <source>
        <strain evidence="2">NAW-5</strain>
    </source>
</reference>
<sequence length="201" mass="22444">MVKLYIKEKGLDTVANVIASMAARGNNTKPLMGRISNIMLLSVARNFEAEGRPTKWKPLSPLTQEIYSGRLLDRLKATAGYQKIKKDATRERRESAYIQKHGSKLLQQSGDLRKSIVIGKITRESAEVGSPLVYARIHALGGVIRPKTKRSLLIPLGSGKYLRVTKVTIPARNYLELQDEDGVTIMMATKDYLLEAAYERS</sequence>
<evidence type="ECO:0000313" key="1">
    <source>
        <dbReference type="EMBL" id="GBF34140.1"/>
    </source>
</evidence>
<dbReference type="EMBL" id="BFAV01000127">
    <property type="protein sequence ID" value="GBF34140.1"/>
    <property type="molecule type" value="Genomic_DNA"/>
</dbReference>
<comment type="caution">
    <text evidence="1">The sequence shown here is derived from an EMBL/GenBank/DDBJ whole genome shotgun (WGS) entry which is preliminary data.</text>
</comment>
<evidence type="ECO:0000313" key="2">
    <source>
        <dbReference type="Proteomes" id="UP000239549"/>
    </source>
</evidence>
<protein>
    <submittedName>
        <fullName evidence="1">Uncharacterized protein</fullName>
    </submittedName>
</protein>
<name>A0A2L2XDA3_9FIRM</name>
<proteinExistence type="predicted"/>
<dbReference type="RefSeq" id="WP_231702747.1">
    <property type="nucleotide sequence ID" value="NZ_BFAV01000127.1"/>
</dbReference>
<keyword evidence="2" id="KW-1185">Reference proteome</keyword>
<gene>
    <name evidence="1" type="ORF">DCCM_3252</name>
</gene>
<dbReference type="Proteomes" id="UP000239549">
    <property type="component" value="Unassembled WGS sequence"/>
</dbReference>
<accession>A0A2L2XDA3</accession>
<dbReference type="InterPro" id="IPR006522">
    <property type="entry name" value="Phage_virion_morphogenesis"/>
</dbReference>